<evidence type="ECO:0008006" key="10">
    <source>
        <dbReference type="Google" id="ProtNLM"/>
    </source>
</evidence>
<keyword evidence="6" id="KW-0472">Membrane</keyword>
<comment type="subcellular location">
    <subcellularLocation>
        <location evidence="1">Cell outer membrane</location>
    </subcellularLocation>
</comment>
<evidence type="ECO:0000256" key="3">
    <source>
        <dbReference type="ARBA" id="ARBA00022448"/>
    </source>
</evidence>
<organism evidence="8 9">
    <name type="scientific">Entotheonella factor</name>
    <dbReference type="NCBI Taxonomy" id="1429438"/>
    <lineage>
        <taxon>Bacteria</taxon>
        <taxon>Pseudomonadati</taxon>
        <taxon>Nitrospinota/Tectimicrobiota group</taxon>
        <taxon>Candidatus Tectimicrobiota</taxon>
        <taxon>Candidatus Entotheonellia</taxon>
        <taxon>Candidatus Entotheonellales</taxon>
        <taxon>Candidatus Entotheonellaceae</taxon>
        <taxon>Candidatus Entotheonella</taxon>
    </lineage>
</organism>
<sequence>MAFLLFLGGAMSRPSHAQSAASPGNAEDRELELTLANAIRLAVQHNLDIERERFGPQIARTDVETARAEFDPVVGAEASVSQTKRLPTTEFQQGDGTFAPQTPFSKNGELTPLLRQKVITGGSYELRFVNTRQNISPTSSGNISRTIADPRYESSLELSFTQPLLRDFGIEFNRSPIRRAEKSEAIARQRVLQAILDVVFQVQERYWEMVFRLQDLDAKRESQKLAEDFLAENKIRVELGTLAPIELVQAETQVKLREEEVIVAEAAVREAEDALKEVINIPDMLGSWNIRLKPTDKPTFEPISALVVEDQLREALVKRPDIIESQLSIESREIARDEAMNQRLPRLDLEARGSLNSFGKDAGEALSDLSEINGYQWVFGLQFEYPLGNRAAKNNLARRKLELRQELVAQRRLQLSIVREVRQAIRGIETAIKRVEVTRAATKLAQTQLDAEQEKFRLGLSTSFRVLEFQSDLTDARSSEVQALSDYNVELGRLDLRTGKLRYVDYPTQTNGG</sequence>
<evidence type="ECO:0000256" key="2">
    <source>
        <dbReference type="ARBA" id="ARBA00007613"/>
    </source>
</evidence>
<proteinExistence type="inferred from homology"/>
<dbReference type="AlphaFoldDB" id="W4LPH5"/>
<gene>
    <name evidence="8" type="ORF">ETSY1_13510</name>
</gene>
<keyword evidence="9" id="KW-1185">Reference proteome</keyword>
<evidence type="ECO:0000313" key="9">
    <source>
        <dbReference type="Proteomes" id="UP000019141"/>
    </source>
</evidence>
<evidence type="ECO:0000256" key="7">
    <source>
        <dbReference type="ARBA" id="ARBA00023237"/>
    </source>
</evidence>
<comment type="similarity">
    <text evidence="2">Belongs to the outer membrane factor (OMF) (TC 1.B.17) family.</text>
</comment>
<dbReference type="PANTHER" id="PTHR30026">
    <property type="entry name" value="OUTER MEMBRANE PROTEIN TOLC"/>
    <property type="match status" value="1"/>
</dbReference>
<dbReference type="GO" id="GO:0015288">
    <property type="term" value="F:porin activity"/>
    <property type="evidence" value="ECO:0007669"/>
    <property type="project" value="TreeGrafter"/>
</dbReference>
<dbReference type="Proteomes" id="UP000019141">
    <property type="component" value="Unassembled WGS sequence"/>
</dbReference>
<reference evidence="8 9" key="1">
    <citation type="journal article" date="2014" name="Nature">
        <title>An environmental bacterial taxon with a large and distinct metabolic repertoire.</title>
        <authorList>
            <person name="Wilson M.C."/>
            <person name="Mori T."/>
            <person name="Ruckert C."/>
            <person name="Uria A.R."/>
            <person name="Helf M.J."/>
            <person name="Takada K."/>
            <person name="Gernert C."/>
            <person name="Steffens U.A."/>
            <person name="Heycke N."/>
            <person name="Schmitt S."/>
            <person name="Rinke C."/>
            <person name="Helfrich E.J."/>
            <person name="Brachmann A.O."/>
            <person name="Gurgui C."/>
            <person name="Wakimoto T."/>
            <person name="Kracht M."/>
            <person name="Crusemann M."/>
            <person name="Hentschel U."/>
            <person name="Abe I."/>
            <person name="Matsunaga S."/>
            <person name="Kalinowski J."/>
            <person name="Takeyama H."/>
            <person name="Piel J."/>
        </authorList>
    </citation>
    <scope>NUCLEOTIDE SEQUENCE [LARGE SCALE GENOMIC DNA]</scope>
    <source>
        <strain evidence="9">TSY1</strain>
    </source>
</reference>
<keyword evidence="5" id="KW-0812">Transmembrane</keyword>
<keyword evidence="3" id="KW-0813">Transport</keyword>
<evidence type="ECO:0000256" key="1">
    <source>
        <dbReference type="ARBA" id="ARBA00004442"/>
    </source>
</evidence>
<evidence type="ECO:0000256" key="5">
    <source>
        <dbReference type="ARBA" id="ARBA00022692"/>
    </source>
</evidence>
<evidence type="ECO:0000313" key="8">
    <source>
        <dbReference type="EMBL" id="ETW99847.1"/>
    </source>
</evidence>
<dbReference type="InterPro" id="IPR003423">
    <property type="entry name" value="OMP_efflux"/>
</dbReference>
<dbReference type="Pfam" id="PF02321">
    <property type="entry name" value="OEP"/>
    <property type="match status" value="2"/>
</dbReference>
<accession>W4LPH5</accession>
<keyword evidence="4" id="KW-1134">Transmembrane beta strand</keyword>
<dbReference type="GO" id="GO:0009279">
    <property type="term" value="C:cell outer membrane"/>
    <property type="evidence" value="ECO:0007669"/>
    <property type="project" value="UniProtKB-SubCell"/>
</dbReference>
<dbReference type="PANTHER" id="PTHR30026:SF23">
    <property type="entry name" value="TO APRF-PUTATIVE OUTER MEMBRANE EFFLUX PROTEIN OR SECRETED ALKALINE PHOSPHATASE-RELATED"/>
    <property type="match status" value="1"/>
</dbReference>
<protein>
    <recommendedName>
        <fullName evidence="10">Transporter</fullName>
    </recommendedName>
</protein>
<name>W4LPH5_ENTF1</name>
<dbReference type="Gene3D" id="1.20.1600.10">
    <property type="entry name" value="Outer membrane efflux proteins (OEP)"/>
    <property type="match status" value="1"/>
</dbReference>
<dbReference type="GO" id="GO:0015562">
    <property type="term" value="F:efflux transmembrane transporter activity"/>
    <property type="evidence" value="ECO:0007669"/>
    <property type="project" value="InterPro"/>
</dbReference>
<dbReference type="InterPro" id="IPR051906">
    <property type="entry name" value="TolC-like"/>
</dbReference>
<dbReference type="EMBL" id="AZHW01000398">
    <property type="protein sequence ID" value="ETW99847.1"/>
    <property type="molecule type" value="Genomic_DNA"/>
</dbReference>
<evidence type="ECO:0000256" key="4">
    <source>
        <dbReference type="ARBA" id="ARBA00022452"/>
    </source>
</evidence>
<dbReference type="GO" id="GO:1990281">
    <property type="term" value="C:efflux pump complex"/>
    <property type="evidence" value="ECO:0007669"/>
    <property type="project" value="TreeGrafter"/>
</dbReference>
<keyword evidence="7" id="KW-0998">Cell outer membrane</keyword>
<evidence type="ECO:0000256" key="6">
    <source>
        <dbReference type="ARBA" id="ARBA00023136"/>
    </source>
</evidence>
<comment type="caution">
    <text evidence="8">The sequence shown here is derived from an EMBL/GenBank/DDBJ whole genome shotgun (WGS) entry which is preliminary data.</text>
</comment>
<dbReference type="HOGENOM" id="CLU_022604_2_0_7"/>
<dbReference type="SUPFAM" id="SSF56954">
    <property type="entry name" value="Outer membrane efflux proteins (OEP)"/>
    <property type="match status" value="1"/>
</dbReference>